<dbReference type="Gene3D" id="2.40.50.100">
    <property type="match status" value="1"/>
</dbReference>
<comment type="caution">
    <text evidence="4">The sequence shown here is derived from an EMBL/GenBank/DDBJ whole genome shotgun (WGS) entry which is preliminary data.</text>
</comment>
<dbReference type="EMBL" id="JBHUEY010000006">
    <property type="protein sequence ID" value="MFD1784652.1"/>
    <property type="molecule type" value="Genomic_DNA"/>
</dbReference>
<protein>
    <submittedName>
        <fullName evidence="4">Efflux RND transporter periplasmic adaptor subunit</fullName>
    </submittedName>
</protein>
<dbReference type="Gene3D" id="2.40.420.20">
    <property type="match status" value="1"/>
</dbReference>
<dbReference type="NCBIfam" id="TIGR01730">
    <property type="entry name" value="RND_mfp"/>
    <property type="match status" value="1"/>
</dbReference>
<dbReference type="Proteomes" id="UP001597237">
    <property type="component" value="Unassembled WGS sequence"/>
</dbReference>
<gene>
    <name evidence="4" type="ORF">ACFSC0_14705</name>
</gene>
<dbReference type="SUPFAM" id="SSF111369">
    <property type="entry name" value="HlyD-like secretion proteins"/>
    <property type="match status" value="1"/>
</dbReference>
<feature type="chain" id="PRO_5045497738" evidence="2">
    <location>
        <begin position="20"/>
        <end position="361"/>
    </location>
</feature>
<sequence>MARAAVSILSAMVMAGVLAGCGREAAAPEAAQPIAVQAVRVSAARPTAELQASGRIARRREMELSFRVAGVMTGLSVDAGDRIAAGQVLASLDPTGLAAAEQRASAELERARRDYARDQALFEKGFVSRQRLDDRASAVKAAEAGHSAAAFDRRWTRLVSPVSGVVLERVRQSGEVVQPGQTVLRVADEASPLVVRVPAPDREAGRIRLGAAARVRIDEATPALSGRVSRIGEAADMRTGAVEIEVELPAAPELRSGQIATVFIATETPAAAQPAAMARLPAEAILEAQGRQAAVLVVDPAGSTARRRTVTFGGFDGDDALVLGLPDGAQVITVGAGFVSDGEKVRVVDPARLSPQRTAAR</sequence>
<keyword evidence="2" id="KW-0732">Signal</keyword>
<evidence type="ECO:0000313" key="4">
    <source>
        <dbReference type="EMBL" id="MFD1784652.1"/>
    </source>
</evidence>
<keyword evidence="5" id="KW-1185">Reference proteome</keyword>
<dbReference type="Gene3D" id="1.10.287.470">
    <property type="entry name" value="Helix hairpin bin"/>
    <property type="match status" value="1"/>
</dbReference>
<reference evidence="5" key="1">
    <citation type="journal article" date="2019" name="Int. J. Syst. Evol. Microbiol.">
        <title>The Global Catalogue of Microorganisms (GCM) 10K type strain sequencing project: providing services to taxonomists for standard genome sequencing and annotation.</title>
        <authorList>
            <consortium name="The Broad Institute Genomics Platform"/>
            <consortium name="The Broad Institute Genome Sequencing Center for Infectious Disease"/>
            <person name="Wu L."/>
            <person name="Ma J."/>
        </authorList>
    </citation>
    <scope>NUCLEOTIDE SEQUENCE [LARGE SCALE GENOMIC DNA]</scope>
    <source>
        <strain evidence="5">DFY28</strain>
    </source>
</reference>
<evidence type="ECO:0000313" key="5">
    <source>
        <dbReference type="Proteomes" id="UP001597237"/>
    </source>
</evidence>
<feature type="signal peptide" evidence="2">
    <location>
        <begin position="1"/>
        <end position="19"/>
    </location>
</feature>
<proteinExistence type="inferred from homology"/>
<dbReference type="Pfam" id="PF25973">
    <property type="entry name" value="BSH_CzcB"/>
    <property type="match status" value="1"/>
</dbReference>
<dbReference type="InterPro" id="IPR006143">
    <property type="entry name" value="RND_pump_MFP"/>
</dbReference>
<dbReference type="PANTHER" id="PTHR30469">
    <property type="entry name" value="MULTIDRUG RESISTANCE PROTEIN MDTA"/>
    <property type="match status" value="1"/>
</dbReference>
<organism evidence="4 5">
    <name type="scientific">Phenylobacterium terrae</name>
    <dbReference type="NCBI Taxonomy" id="2665495"/>
    <lineage>
        <taxon>Bacteria</taxon>
        <taxon>Pseudomonadati</taxon>
        <taxon>Pseudomonadota</taxon>
        <taxon>Alphaproteobacteria</taxon>
        <taxon>Caulobacterales</taxon>
        <taxon>Caulobacteraceae</taxon>
        <taxon>Phenylobacterium</taxon>
    </lineage>
</organism>
<evidence type="ECO:0000256" key="2">
    <source>
        <dbReference type="SAM" id="SignalP"/>
    </source>
</evidence>
<dbReference type="InterPro" id="IPR058647">
    <property type="entry name" value="BSH_CzcB-like"/>
</dbReference>
<dbReference type="PANTHER" id="PTHR30469:SF15">
    <property type="entry name" value="HLYD FAMILY OF SECRETION PROTEINS"/>
    <property type="match status" value="1"/>
</dbReference>
<name>A0ABW4N3E7_9CAUL</name>
<evidence type="ECO:0000259" key="3">
    <source>
        <dbReference type="Pfam" id="PF25973"/>
    </source>
</evidence>
<feature type="domain" description="CzcB-like barrel-sandwich hybrid" evidence="3">
    <location>
        <begin position="63"/>
        <end position="188"/>
    </location>
</feature>
<dbReference type="RefSeq" id="WP_377280794.1">
    <property type="nucleotide sequence ID" value="NZ_JBHRSI010000002.1"/>
</dbReference>
<evidence type="ECO:0000256" key="1">
    <source>
        <dbReference type="ARBA" id="ARBA00009477"/>
    </source>
</evidence>
<dbReference type="PROSITE" id="PS51257">
    <property type="entry name" value="PROKAR_LIPOPROTEIN"/>
    <property type="match status" value="1"/>
</dbReference>
<dbReference type="Gene3D" id="2.40.30.170">
    <property type="match status" value="1"/>
</dbReference>
<accession>A0ABW4N3E7</accession>
<comment type="similarity">
    <text evidence="1">Belongs to the membrane fusion protein (MFP) (TC 8.A.1) family.</text>
</comment>